<dbReference type="Proteomes" id="UP000051643">
    <property type="component" value="Unassembled WGS sequence"/>
</dbReference>
<dbReference type="RefSeq" id="WP_057481318.1">
    <property type="nucleotide sequence ID" value="NZ_BMWR01000014.1"/>
</dbReference>
<comment type="caution">
    <text evidence="2">The sequence shown here is derived from an EMBL/GenBank/DDBJ whole genome shotgun (WGS) entry which is preliminary data.</text>
</comment>
<feature type="signal peptide" evidence="1">
    <location>
        <begin position="1"/>
        <end position="20"/>
    </location>
</feature>
<evidence type="ECO:0000313" key="2">
    <source>
        <dbReference type="EMBL" id="KRG29444.1"/>
    </source>
</evidence>
<keyword evidence="1" id="KW-0732">Signal</keyword>
<evidence type="ECO:0000256" key="1">
    <source>
        <dbReference type="SAM" id="SignalP"/>
    </source>
</evidence>
<organism evidence="2 3">
    <name type="scientific">Salegentibacter mishustinae</name>
    <dbReference type="NCBI Taxonomy" id="270918"/>
    <lineage>
        <taxon>Bacteria</taxon>
        <taxon>Pseudomonadati</taxon>
        <taxon>Bacteroidota</taxon>
        <taxon>Flavobacteriia</taxon>
        <taxon>Flavobacteriales</taxon>
        <taxon>Flavobacteriaceae</taxon>
        <taxon>Salegentibacter</taxon>
    </lineage>
</organism>
<dbReference type="OrthoDB" id="1447715at2"/>
<proteinExistence type="predicted"/>
<dbReference type="EMBL" id="LKTP01000009">
    <property type="protein sequence ID" value="KRG29444.1"/>
    <property type="molecule type" value="Genomic_DNA"/>
</dbReference>
<dbReference type="AlphaFoldDB" id="A0A0Q9ZJZ4"/>
<name>A0A0Q9ZJZ4_9FLAO</name>
<evidence type="ECO:0000313" key="3">
    <source>
        <dbReference type="Proteomes" id="UP000051643"/>
    </source>
</evidence>
<reference evidence="2" key="1">
    <citation type="submission" date="2015-10" db="EMBL/GenBank/DDBJ databases">
        <title>Draft genome sequence of Salegentibacter mishustinae KCTC 12263.</title>
        <authorList>
            <person name="Lin W."/>
            <person name="Zheng Q."/>
        </authorList>
    </citation>
    <scope>NUCLEOTIDE SEQUENCE [LARGE SCALE GENOMIC DNA]</scope>
    <source>
        <strain evidence="2">KCTC 12263</strain>
    </source>
</reference>
<dbReference type="PROSITE" id="PS51257">
    <property type="entry name" value="PROKAR_LIPOPROTEIN"/>
    <property type="match status" value="1"/>
</dbReference>
<sequence length="114" mass="12954">MKYTKILLIGLISLSLYSCSDDDDSPQDESIFYWNQTKCADPWNTGENSTNEETEIAVKTYLENENISVQKLEFDTRSPLATDCESCGCGTGQRIIVDVEDSDISKMKELEFYQ</sequence>
<keyword evidence="3" id="KW-1185">Reference proteome</keyword>
<gene>
    <name evidence="2" type="ORF">APR42_16340</name>
</gene>
<dbReference type="STRING" id="270918.APR42_16340"/>
<accession>A0A0Q9ZJZ4</accession>
<feature type="chain" id="PRO_5006389578" evidence="1">
    <location>
        <begin position="21"/>
        <end position="114"/>
    </location>
</feature>
<protein>
    <submittedName>
        <fullName evidence="2">Uncharacterized protein</fullName>
    </submittedName>
</protein>